<evidence type="ECO:0000313" key="1">
    <source>
        <dbReference type="EMBL" id="JAD73434.1"/>
    </source>
</evidence>
<name>A0A0A9CAS9_ARUDO</name>
<sequence length="21" mass="2544">MKEPLTDIRARLDYEIARCYS</sequence>
<reference evidence="1" key="2">
    <citation type="journal article" date="2015" name="Data Brief">
        <title>Shoot transcriptome of the giant reed, Arundo donax.</title>
        <authorList>
            <person name="Barrero R.A."/>
            <person name="Guerrero F.D."/>
            <person name="Moolhuijzen P."/>
            <person name="Goolsby J.A."/>
            <person name="Tidwell J."/>
            <person name="Bellgard S.E."/>
            <person name="Bellgard M.I."/>
        </authorList>
    </citation>
    <scope>NUCLEOTIDE SEQUENCE</scope>
    <source>
        <tissue evidence="1">Shoot tissue taken approximately 20 cm above the soil surface</tissue>
    </source>
</reference>
<dbReference type="EMBL" id="GBRH01224461">
    <property type="protein sequence ID" value="JAD73434.1"/>
    <property type="molecule type" value="Transcribed_RNA"/>
</dbReference>
<reference evidence="1" key="1">
    <citation type="submission" date="2014-09" db="EMBL/GenBank/DDBJ databases">
        <authorList>
            <person name="Magalhaes I.L.F."/>
            <person name="Oliveira U."/>
            <person name="Santos F.R."/>
            <person name="Vidigal T.H.D.A."/>
            <person name="Brescovit A.D."/>
            <person name="Santos A.J."/>
        </authorList>
    </citation>
    <scope>NUCLEOTIDE SEQUENCE</scope>
    <source>
        <tissue evidence="1">Shoot tissue taken approximately 20 cm above the soil surface</tissue>
    </source>
</reference>
<organism evidence="1">
    <name type="scientific">Arundo donax</name>
    <name type="common">Giant reed</name>
    <name type="synonym">Donax arundinaceus</name>
    <dbReference type="NCBI Taxonomy" id="35708"/>
    <lineage>
        <taxon>Eukaryota</taxon>
        <taxon>Viridiplantae</taxon>
        <taxon>Streptophyta</taxon>
        <taxon>Embryophyta</taxon>
        <taxon>Tracheophyta</taxon>
        <taxon>Spermatophyta</taxon>
        <taxon>Magnoliopsida</taxon>
        <taxon>Liliopsida</taxon>
        <taxon>Poales</taxon>
        <taxon>Poaceae</taxon>
        <taxon>PACMAD clade</taxon>
        <taxon>Arundinoideae</taxon>
        <taxon>Arundineae</taxon>
        <taxon>Arundo</taxon>
    </lineage>
</organism>
<accession>A0A0A9CAS9</accession>
<protein>
    <submittedName>
        <fullName evidence="1">Uncharacterized protein</fullName>
    </submittedName>
</protein>
<proteinExistence type="predicted"/>
<dbReference type="AlphaFoldDB" id="A0A0A9CAS9"/>